<keyword evidence="2" id="KW-0472">Membrane</keyword>
<organism evidence="4 5">
    <name type="scientific">Musa troglodytarum</name>
    <name type="common">fe'i banana</name>
    <dbReference type="NCBI Taxonomy" id="320322"/>
    <lineage>
        <taxon>Eukaryota</taxon>
        <taxon>Viridiplantae</taxon>
        <taxon>Streptophyta</taxon>
        <taxon>Embryophyta</taxon>
        <taxon>Tracheophyta</taxon>
        <taxon>Spermatophyta</taxon>
        <taxon>Magnoliopsida</taxon>
        <taxon>Liliopsida</taxon>
        <taxon>Zingiberales</taxon>
        <taxon>Musaceae</taxon>
        <taxon>Musa</taxon>
    </lineage>
</organism>
<keyword evidence="2" id="KW-0812">Transmembrane</keyword>
<keyword evidence="5" id="KW-1185">Reference proteome</keyword>
<dbReference type="PANTHER" id="PTHR31325">
    <property type="entry name" value="OS01G0798800 PROTEIN-RELATED"/>
    <property type="match status" value="1"/>
</dbReference>
<evidence type="ECO:0000256" key="2">
    <source>
        <dbReference type="SAM" id="Phobius"/>
    </source>
</evidence>
<dbReference type="OrthoDB" id="769871at2759"/>
<gene>
    <name evidence="4" type="ORF">MUK42_07685</name>
</gene>
<protein>
    <recommendedName>
        <fullName evidence="3">DUF4220 domain-containing protein</fullName>
    </recommendedName>
</protein>
<dbReference type="Proteomes" id="UP001055439">
    <property type="component" value="Chromosome 8"/>
</dbReference>
<feature type="compositionally biased region" description="Polar residues" evidence="1">
    <location>
        <begin position="513"/>
        <end position="526"/>
    </location>
</feature>
<accession>A0A9E7H2N9</accession>
<dbReference type="InterPro" id="IPR025315">
    <property type="entry name" value="DUF4220"/>
</dbReference>
<dbReference type="InterPro" id="IPR007658">
    <property type="entry name" value="DUF594"/>
</dbReference>
<evidence type="ECO:0000256" key="1">
    <source>
        <dbReference type="SAM" id="MobiDB-lite"/>
    </source>
</evidence>
<feature type="region of interest" description="Disordered" evidence="1">
    <location>
        <begin position="513"/>
        <end position="556"/>
    </location>
</feature>
<keyword evidence="2" id="KW-1133">Transmembrane helix</keyword>
<dbReference type="Pfam" id="PF13968">
    <property type="entry name" value="DUF4220"/>
    <property type="match status" value="1"/>
</dbReference>
<dbReference type="EMBL" id="CP097510">
    <property type="protein sequence ID" value="URE23653.1"/>
    <property type="molecule type" value="Genomic_DNA"/>
</dbReference>
<feature type="transmembrane region" description="Helical" evidence="2">
    <location>
        <begin position="17"/>
        <end position="38"/>
    </location>
</feature>
<sequence>MKIIPTKIRKLWSAEEIRILVLLSLGLQIVLIFVSLFRKRCQNRLLSFILWTSYLGADYVANLALGNLLNDQTEASEQNINGDLTAFWAPFLLLHLGGPDTITSYSLEDNELWKRHFLGLVLEVSVAILVFLESLPSPHLWKVAIVVFTAGILKYAERTLALWSASMDQLRESMIGDPDPGPNYVKFMQEYHSRVTAGLNAKITTEKEPRPPLPKVQPDNIADKELIFGAYRFFQTVKRLTVDLMLSFQDRIESQTFFLKLGATQAFFVVDVELSLLHDILHTKAVHVHTLLGRLVRTLSLSLVVLAFVLFHRSGRHNFSEADVIITYILLLAALGLEAIAAVLLVFSDWTIVALQDSGKLERPFIARLKKIIRLSKLDLAIVKIRGGTRWSNSMRQCNLLCICLRDYEQTTFTRILHFLRLKELWDSYWHVEDTDVEDDQKKLIFEELKKKTYGAEGDSTEYKRLRACKGEWVLREKGYTEVDWSMKKEFDESVLLWHIATSICYQMGENSANANKTTNDPPNKVNSRRVKDDKVEGNKDLEANQSSSKKGKEANWDHRKISKNISDYLMYLVVFQPSLLPAGIGKIRFHDTCAEAKRFFTDNAREIESEDQYKEASLLKVIKELVKPKREDLSRSAKGRIKELVKVIKEFVYPKKKDLPRLEKAACDKLRQVAVADPELEPVEVKGDRSKSVLFEACKLAKKLNELEEDKRWTVISAVWAEMLCYAASNCNSYAHAKQLSQGGELLTHVWLLMAHMGIGEQYRIEAGHARAKLLVEI</sequence>
<name>A0A9E7H2N9_9LILI</name>
<dbReference type="AlphaFoldDB" id="A0A9E7H2N9"/>
<reference evidence="4" key="1">
    <citation type="submission" date="2022-05" db="EMBL/GenBank/DDBJ databases">
        <title>The Musa troglodytarum L. genome provides insights into the mechanism of non-climacteric behaviour and enrichment of carotenoids.</title>
        <authorList>
            <person name="Wang J."/>
        </authorList>
    </citation>
    <scope>NUCLEOTIDE SEQUENCE</scope>
    <source>
        <tissue evidence="4">Leaf</tissue>
    </source>
</reference>
<evidence type="ECO:0000259" key="3">
    <source>
        <dbReference type="Pfam" id="PF13968"/>
    </source>
</evidence>
<feature type="transmembrane region" description="Helical" evidence="2">
    <location>
        <begin position="295"/>
        <end position="313"/>
    </location>
</feature>
<feature type="domain" description="DUF4220" evidence="3">
    <location>
        <begin position="51"/>
        <end position="402"/>
    </location>
</feature>
<feature type="transmembrane region" description="Helical" evidence="2">
    <location>
        <begin position="325"/>
        <end position="347"/>
    </location>
</feature>
<feature type="compositionally biased region" description="Basic and acidic residues" evidence="1">
    <location>
        <begin position="530"/>
        <end position="543"/>
    </location>
</feature>
<evidence type="ECO:0000313" key="5">
    <source>
        <dbReference type="Proteomes" id="UP001055439"/>
    </source>
</evidence>
<proteinExistence type="predicted"/>
<evidence type="ECO:0000313" key="4">
    <source>
        <dbReference type="EMBL" id="URE23653.1"/>
    </source>
</evidence>
<dbReference type="Pfam" id="PF04578">
    <property type="entry name" value="DUF594"/>
    <property type="match status" value="1"/>
</dbReference>